<dbReference type="SMART" id="SM00028">
    <property type="entry name" value="TPR"/>
    <property type="match status" value="6"/>
</dbReference>
<dbReference type="InterPro" id="IPR011990">
    <property type="entry name" value="TPR-like_helical_dom_sf"/>
</dbReference>
<keyword evidence="7" id="KW-1185">Reference proteome</keyword>
<dbReference type="InterPro" id="IPR050498">
    <property type="entry name" value="Ycf3"/>
</dbReference>
<dbReference type="InterPro" id="IPR019734">
    <property type="entry name" value="TPR_rpt"/>
</dbReference>
<dbReference type="PROSITE" id="PS50005">
    <property type="entry name" value="TPR"/>
    <property type="match status" value="4"/>
</dbReference>
<dbReference type="SUPFAM" id="SSF48452">
    <property type="entry name" value="TPR-like"/>
    <property type="match status" value="1"/>
</dbReference>
<sequence>MHIFNSQFLKAYILQALICVASSRPRPWGTTQIIKDIRGGSAFQDLPESEKLLNIQEHLKEIELNTEQDYFHGNCPTIEIETQGYNVGSFVLPDFNKEFRSKGDALIQVTSSPLLTNEECDNIINLAEEHFQGDWSKLPSGRFEICGSWIKDIPSVKESFNTLLREKLFPSLAHLFPDVVKDVSDLRIQSAYLFKYTPESGEKTDMHMDSSLLSFTILLNDPDEFEGGGTFYESLGEHGETVTMGKGHVCFRPAGLRHRGQPITSGQRYVIGGFVTVASKDGCEHTRQLLTRGTKALADGDTSHARDLFELAKQYCPEFSETYMSYAHCQRKFGDLTGALKSYKAAHEANPRNADSAFMVGVMYGELGNDDDAMKWYKLATELNEYDGDAWYRQGLVYSRKGMTNAEREMYQQAIDVQPNHADAHCNLGCSFGEEGDVENEIKCYERALEIEPTNDDALNNAKAAYYYRGVDLYRAGDLDGSLKAFDRILNGIAPNEPSVLAAYNAVLKEKQEKEAS</sequence>
<accession>A0AAD3CWT5</accession>
<feature type="repeat" description="TPR" evidence="3">
    <location>
        <begin position="388"/>
        <end position="421"/>
    </location>
</feature>
<feature type="signal peptide" evidence="4">
    <location>
        <begin position="1"/>
        <end position="23"/>
    </location>
</feature>
<dbReference type="PANTHER" id="PTHR44858:SF1">
    <property type="entry name" value="UDP-N-ACETYLGLUCOSAMINE--PEPTIDE N-ACETYLGLUCOSAMINYLTRANSFERASE SPINDLY-RELATED"/>
    <property type="match status" value="1"/>
</dbReference>
<feature type="repeat" description="TPR" evidence="3">
    <location>
        <begin position="320"/>
        <end position="353"/>
    </location>
</feature>
<feature type="repeat" description="TPR" evidence="3">
    <location>
        <begin position="422"/>
        <end position="455"/>
    </location>
</feature>
<gene>
    <name evidence="6" type="ORF">CTEN210_08886</name>
</gene>
<dbReference type="AlphaFoldDB" id="A0AAD3CWT5"/>
<evidence type="ECO:0000256" key="4">
    <source>
        <dbReference type="SAM" id="SignalP"/>
    </source>
</evidence>
<feature type="chain" id="PRO_5042030250" description="Fe2OG dioxygenase domain-containing protein" evidence="4">
    <location>
        <begin position="24"/>
        <end position="517"/>
    </location>
</feature>
<dbReference type="Gene3D" id="2.60.120.620">
    <property type="entry name" value="q2cbj1_9rhob like domain"/>
    <property type="match status" value="1"/>
</dbReference>
<keyword evidence="2 3" id="KW-0802">TPR repeat</keyword>
<dbReference type="Pfam" id="PF13181">
    <property type="entry name" value="TPR_8"/>
    <property type="match status" value="2"/>
</dbReference>
<dbReference type="Gene3D" id="1.25.40.10">
    <property type="entry name" value="Tetratricopeptide repeat domain"/>
    <property type="match status" value="2"/>
</dbReference>
<reference evidence="6 7" key="1">
    <citation type="journal article" date="2021" name="Sci. Rep.">
        <title>The genome of the diatom Chaetoceros tenuissimus carries an ancient integrated fragment of an extant virus.</title>
        <authorList>
            <person name="Hongo Y."/>
            <person name="Kimura K."/>
            <person name="Takaki Y."/>
            <person name="Yoshida Y."/>
            <person name="Baba S."/>
            <person name="Kobayashi G."/>
            <person name="Nagasaki K."/>
            <person name="Hano T."/>
            <person name="Tomaru Y."/>
        </authorList>
    </citation>
    <scope>NUCLEOTIDE SEQUENCE [LARGE SCALE GENOMIC DNA]</scope>
    <source>
        <strain evidence="6 7">NIES-3715</strain>
    </source>
</reference>
<dbReference type="EMBL" id="BLLK01000045">
    <property type="protein sequence ID" value="GFH52410.1"/>
    <property type="molecule type" value="Genomic_DNA"/>
</dbReference>
<feature type="repeat" description="TPR" evidence="3">
    <location>
        <begin position="354"/>
        <end position="387"/>
    </location>
</feature>
<evidence type="ECO:0000313" key="7">
    <source>
        <dbReference type="Proteomes" id="UP001054902"/>
    </source>
</evidence>
<evidence type="ECO:0000313" key="6">
    <source>
        <dbReference type="EMBL" id="GFH52410.1"/>
    </source>
</evidence>
<comment type="caution">
    <text evidence="6">The sequence shown here is derived from an EMBL/GenBank/DDBJ whole genome shotgun (WGS) entry which is preliminary data.</text>
</comment>
<evidence type="ECO:0000256" key="3">
    <source>
        <dbReference type="PROSITE-ProRule" id="PRU00339"/>
    </source>
</evidence>
<feature type="domain" description="Fe2OG dioxygenase" evidence="5">
    <location>
        <begin position="187"/>
        <end position="277"/>
    </location>
</feature>
<organism evidence="6 7">
    <name type="scientific">Chaetoceros tenuissimus</name>
    <dbReference type="NCBI Taxonomy" id="426638"/>
    <lineage>
        <taxon>Eukaryota</taxon>
        <taxon>Sar</taxon>
        <taxon>Stramenopiles</taxon>
        <taxon>Ochrophyta</taxon>
        <taxon>Bacillariophyta</taxon>
        <taxon>Coscinodiscophyceae</taxon>
        <taxon>Chaetocerotophycidae</taxon>
        <taxon>Chaetocerotales</taxon>
        <taxon>Chaetocerotaceae</taxon>
        <taxon>Chaetoceros</taxon>
    </lineage>
</organism>
<evidence type="ECO:0000256" key="2">
    <source>
        <dbReference type="ARBA" id="ARBA00022803"/>
    </source>
</evidence>
<protein>
    <recommendedName>
        <fullName evidence="5">Fe2OG dioxygenase domain-containing protein</fullName>
    </recommendedName>
</protein>
<keyword evidence="1" id="KW-0677">Repeat</keyword>
<name>A0AAD3CWT5_9STRA</name>
<keyword evidence="4" id="KW-0732">Signal</keyword>
<evidence type="ECO:0000259" key="5">
    <source>
        <dbReference type="PROSITE" id="PS51471"/>
    </source>
</evidence>
<dbReference type="Pfam" id="PF13432">
    <property type="entry name" value="TPR_16"/>
    <property type="match status" value="1"/>
</dbReference>
<proteinExistence type="predicted"/>
<dbReference type="Proteomes" id="UP001054902">
    <property type="component" value="Unassembled WGS sequence"/>
</dbReference>
<dbReference type="InterPro" id="IPR005123">
    <property type="entry name" value="Oxoglu/Fe-dep_dioxygenase_dom"/>
</dbReference>
<dbReference type="GO" id="GO:0046813">
    <property type="term" value="P:receptor-mediated virion attachment to host cell"/>
    <property type="evidence" value="ECO:0007669"/>
    <property type="project" value="TreeGrafter"/>
</dbReference>
<dbReference type="PROSITE" id="PS51471">
    <property type="entry name" value="FE2OG_OXY"/>
    <property type="match status" value="1"/>
</dbReference>
<evidence type="ECO:0000256" key="1">
    <source>
        <dbReference type="ARBA" id="ARBA00022737"/>
    </source>
</evidence>
<dbReference type="PANTHER" id="PTHR44858">
    <property type="entry name" value="TETRATRICOPEPTIDE REPEAT PROTEIN 6"/>
    <property type="match status" value="1"/>
</dbReference>